<evidence type="ECO:0000313" key="1">
    <source>
        <dbReference type="EMBL" id="MBO3663860.1"/>
    </source>
</evidence>
<keyword evidence="2" id="KW-1185">Reference proteome</keyword>
<comment type="caution">
    <text evidence="1">The sequence shown here is derived from an EMBL/GenBank/DDBJ whole genome shotgun (WGS) entry which is preliminary data.</text>
</comment>
<accession>A0A939QKK2</accession>
<name>A0A939QKK2_9MICO</name>
<gene>
    <name evidence="1" type="ORF">J5V96_10075</name>
</gene>
<dbReference type="RefSeq" id="WP_208503344.1">
    <property type="nucleotide sequence ID" value="NZ_JAGFOA010000003.1"/>
</dbReference>
<evidence type="ECO:0000313" key="2">
    <source>
        <dbReference type="Proteomes" id="UP000680132"/>
    </source>
</evidence>
<organism evidence="1 2">
    <name type="scientific">Microbacterium stercoris</name>
    <dbReference type="NCBI Taxonomy" id="2820289"/>
    <lineage>
        <taxon>Bacteria</taxon>
        <taxon>Bacillati</taxon>
        <taxon>Actinomycetota</taxon>
        <taxon>Actinomycetes</taxon>
        <taxon>Micrococcales</taxon>
        <taxon>Microbacteriaceae</taxon>
        <taxon>Microbacterium</taxon>
    </lineage>
</organism>
<dbReference type="AlphaFoldDB" id="A0A939QKK2"/>
<protein>
    <submittedName>
        <fullName evidence="1">Uncharacterized protein</fullName>
    </submittedName>
</protein>
<dbReference type="EMBL" id="JAGFOA010000003">
    <property type="protein sequence ID" value="MBO3663860.1"/>
    <property type="molecule type" value="Genomic_DNA"/>
</dbReference>
<reference evidence="1" key="1">
    <citation type="submission" date="2021-03" db="EMBL/GenBank/DDBJ databases">
        <title>Microbacterium sp. nov., a novel actinobacterium isolated from cow dung.</title>
        <authorList>
            <person name="Zhang L."/>
        </authorList>
    </citation>
    <scope>NUCLEOTIDE SEQUENCE</scope>
    <source>
        <strain evidence="1">NEAU-LLB</strain>
    </source>
</reference>
<sequence>MLVSIRSSPVSTPPVQGATLLSLVDGREYDEIVADPAWSRLVSSPESQEAWVVSMPASFTSAIADASEGELRSIAEPWSKTEEFWGAASADDLMPMLLGLRELALSVRDTGAQLYCWISL</sequence>
<proteinExistence type="predicted"/>
<dbReference type="Proteomes" id="UP000680132">
    <property type="component" value="Unassembled WGS sequence"/>
</dbReference>